<comment type="pathway">
    <text evidence="3">Cofactor biosynthesis; NAD(+) biosynthesis; quinolinate from iminoaspartate: step 1/1.</text>
</comment>
<dbReference type="GO" id="GO:0009507">
    <property type="term" value="C:chloroplast"/>
    <property type="evidence" value="ECO:0007669"/>
    <property type="project" value="UniProtKB-SubCell"/>
</dbReference>
<dbReference type="EMBL" id="CM035415">
    <property type="protein sequence ID" value="KAH7427501.1"/>
    <property type="molecule type" value="Genomic_DNA"/>
</dbReference>
<keyword evidence="6" id="KW-0150">Chloroplast</keyword>
<keyword evidence="9" id="KW-0808">Transferase</keyword>
<dbReference type="Pfam" id="PF02657">
    <property type="entry name" value="SufE"/>
    <property type="match status" value="1"/>
</dbReference>
<comment type="similarity">
    <text evidence="15">Belongs to the quinolinate synthase family. Type 1 subfamily.</text>
</comment>
<dbReference type="SUPFAM" id="SSF82649">
    <property type="entry name" value="SufE/NifU"/>
    <property type="match status" value="1"/>
</dbReference>
<evidence type="ECO:0000256" key="8">
    <source>
        <dbReference type="ARBA" id="ARBA00022642"/>
    </source>
</evidence>
<keyword evidence="8" id="KW-0662">Pyridine nucleotide biosynthesis</keyword>
<evidence type="ECO:0000256" key="10">
    <source>
        <dbReference type="ARBA" id="ARBA00022723"/>
    </source>
</evidence>
<keyword evidence="12" id="KW-0408">Iron</keyword>
<dbReference type="FunFam" id="3.40.50.10800:FF:000008">
    <property type="entry name" value="Quinolinate synthase chloroplastic"/>
    <property type="match status" value="1"/>
</dbReference>
<dbReference type="PANTHER" id="PTHR30573">
    <property type="entry name" value="QUINOLINATE SYNTHETASE A"/>
    <property type="match status" value="1"/>
</dbReference>
<dbReference type="FunFam" id="3.40.50.10800:FF:000006">
    <property type="entry name" value="Quinolinate synthase, chloroplastic"/>
    <property type="match status" value="1"/>
</dbReference>
<dbReference type="OMA" id="MRFWADS"/>
<evidence type="ECO:0000256" key="16">
    <source>
        <dbReference type="ARBA" id="ARBA00073351"/>
    </source>
</evidence>
<dbReference type="GO" id="GO:0034628">
    <property type="term" value="P:'de novo' NAD+ biosynthetic process from L-aspartate"/>
    <property type="evidence" value="ECO:0007669"/>
    <property type="project" value="TreeGrafter"/>
</dbReference>
<sequence length="712" mass="77417">MALSSSILFNLNEILATSLASRSSFSFSPYNACPSLTFKLSPCRRSVTPVLVKPHCVSFETLKHTSQEDGKHAGLTKDKLVDLISSLKAIEDMKERTSKIISYGAKLPVFSESDRTRENRVMGCTAQVWVKVELGLDGRVHVAADSDSAVSKGFCGVLVEALNLAHPQDILSISLDLVSGIGLGSTTSRSNTWYNVLLTIQKRTEIEIAKVEGRTVFEPFPSILLSAEEISAQGSFAIAQAQYLRPNQEKVQELAKLLKEKQIGVVAHFYMDPEVQGVLVAAKETWPYIFISDSLVMADQAVKMVEAGCKHIAVLGVDFMSENVRAILDKAGYQSVDVYRMSSEQIGCSLAEAAEDSKYFRYLEEGSKNSPALHVIYINTSLETKAQSHAIIPTITCTSSNVVQTVLQAFAQVPGLTVSYGPDSYMGANLAELFRQMANMSDEEIATIHPMHSKQSIMSLLSRLHYYNDGTCIVHDLFGHEVVARVRKGYRDAFLTAHFEVPGEMFAFAMEAKQRGMGVVGSTSNILDFITSRVKEAIERGFDDKLQFVLGTEAGMVTAIVTAVQKLLRSGQSAAGKTGKIEVEIVFPVSSEAITTVSPPSSSFQESNIGKLSIIPGVSSGEGCSINGGCASCPYMKMNTLDALLRVCKLITTPLEHSLDSQRARRFDTSSVSGISVADLGCEPILHMRHFQSKGSLPQSLVEQILSGSVRA</sequence>
<evidence type="ECO:0000256" key="14">
    <source>
        <dbReference type="ARBA" id="ARBA00052166"/>
    </source>
</evidence>
<gene>
    <name evidence="18" type="ORF">KP509_10G047300</name>
</gene>
<protein>
    <recommendedName>
        <fullName evidence="16">Quinolinate synthase, chloroplastic</fullName>
        <ecNumber evidence="4">2.5.1.72</ecNumber>
    </recommendedName>
</protein>
<evidence type="ECO:0000313" key="18">
    <source>
        <dbReference type="EMBL" id="KAH7427501.1"/>
    </source>
</evidence>
<dbReference type="AlphaFoldDB" id="A0A8T2TV06"/>
<dbReference type="GO" id="GO:0008987">
    <property type="term" value="F:quinolinate synthetase A activity"/>
    <property type="evidence" value="ECO:0007669"/>
    <property type="project" value="InterPro"/>
</dbReference>
<dbReference type="InterPro" id="IPR003808">
    <property type="entry name" value="Fe-S_metab-assoc_dom"/>
</dbReference>
<evidence type="ECO:0000256" key="11">
    <source>
        <dbReference type="ARBA" id="ARBA00022946"/>
    </source>
</evidence>
<evidence type="ECO:0000256" key="12">
    <source>
        <dbReference type="ARBA" id="ARBA00023004"/>
    </source>
</evidence>
<keyword evidence="19" id="KW-1185">Reference proteome</keyword>
<evidence type="ECO:0000256" key="3">
    <source>
        <dbReference type="ARBA" id="ARBA00005065"/>
    </source>
</evidence>
<dbReference type="GO" id="GO:0051539">
    <property type="term" value="F:4 iron, 4 sulfur cluster binding"/>
    <property type="evidence" value="ECO:0007669"/>
    <property type="project" value="UniProtKB-KW"/>
</dbReference>
<organism evidence="18 19">
    <name type="scientific">Ceratopteris richardii</name>
    <name type="common">Triangle waterfern</name>
    <dbReference type="NCBI Taxonomy" id="49495"/>
    <lineage>
        <taxon>Eukaryota</taxon>
        <taxon>Viridiplantae</taxon>
        <taxon>Streptophyta</taxon>
        <taxon>Embryophyta</taxon>
        <taxon>Tracheophyta</taxon>
        <taxon>Polypodiopsida</taxon>
        <taxon>Polypodiidae</taxon>
        <taxon>Polypodiales</taxon>
        <taxon>Pteridineae</taxon>
        <taxon>Pteridaceae</taxon>
        <taxon>Parkerioideae</taxon>
        <taxon>Ceratopteris</taxon>
    </lineage>
</organism>
<evidence type="ECO:0000256" key="15">
    <source>
        <dbReference type="ARBA" id="ARBA00061471"/>
    </source>
</evidence>
<reference evidence="18" key="1">
    <citation type="submission" date="2021-08" db="EMBL/GenBank/DDBJ databases">
        <title>WGS assembly of Ceratopteris richardii.</title>
        <authorList>
            <person name="Marchant D.B."/>
            <person name="Chen G."/>
            <person name="Jenkins J."/>
            <person name="Shu S."/>
            <person name="Leebens-Mack J."/>
            <person name="Grimwood J."/>
            <person name="Schmutz J."/>
            <person name="Soltis P."/>
            <person name="Soltis D."/>
            <person name="Chen Z.-H."/>
        </authorList>
    </citation>
    <scope>NUCLEOTIDE SEQUENCE</scope>
    <source>
        <strain evidence="18">Whitten #5841</strain>
        <tissue evidence="18">Leaf</tissue>
    </source>
</reference>
<keyword evidence="11" id="KW-0809">Transit peptide</keyword>
<dbReference type="EC" id="2.5.1.72" evidence="4"/>
<evidence type="ECO:0000313" key="19">
    <source>
        <dbReference type="Proteomes" id="UP000825935"/>
    </source>
</evidence>
<dbReference type="GO" id="GO:0046872">
    <property type="term" value="F:metal ion binding"/>
    <property type="evidence" value="ECO:0007669"/>
    <property type="project" value="UniProtKB-KW"/>
</dbReference>
<dbReference type="Gene3D" id="3.40.50.10800">
    <property type="entry name" value="NadA-like"/>
    <property type="match status" value="3"/>
</dbReference>
<evidence type="ECO:0000256" key="1">
    <source>
        <dbReference type="ARBA" id="ARBA00001966"/>
    </source>
</evidence>
<dbReference type="SUPFAM" id="SSF142754">
    <property type="entry name" value="NadA-like"/>
    <property type="match status" value="1"/>
</dbReference>
<name>A0A8T2TV06_CERRI</name>
<comment type="subcellular location">
    <subcellularLocation>
        <location evidence="2">Plastid</location>
        <location evidence="2">Chloroplast</location>
    </subcellularLocation>
</comment>
<keyword evidence="5" id="KW-0004">4Fe-4S</keyword>
<evidence type="ECO:0000256" key="4">
    <source>
        <dbReference type="ARBA" id="ARBA00012669"/>
    </source>
</evidence>
<dbReference type="PANTHER" id="PTHR30573:SF0">
    <property type="entry name" value="QUINOLINATE SYNTHASE, CHLOROPLASTIC"/>
    <property type="match status" value="1"/>
</dbReference>
<dbReference type="InterPro" id="IPR036094">
    <property type="entry name" value="NadA_sf"/>
</dbReference>
<evidence type="ECO:0000256" key="5">
    <source>
        <dbReference type="ARBA" id="ARBA00022485"/>
    </source>
</evidence>
<proteinExistence type="inferred from homology"/>
<dbReference type="OrthoDB" id="66991at2759"/>
<dbReference type="Gene3D" id="3.90.1010.10">
    <property type="match status" value="1"/>
</dbReference>
<comment type="catalytic activity">
    <reaction evidence="14">
        <text>iminosuccinate + dihydroxyacetone phosphate = quinolinate + phosphate + 2 H2O + H(+)</text>
        <dbReference type="Rhea" id="RHEA:25888"/>
        <dbReference type="ChEBI" id="CHEBI:15377"/>
        <dbReference type="ChEBI" id="CHEBI:15378"/>
        <dbReference type="ChEBI" id="CHEBI:29959"/>
        <dbReference type="ChEBI" id="CHEBI:43474"/>
        <dbReference type="ChEBI" id="CHEBI:57642"/>
        <dbReference type="ChEBI" id="CHEBI:77875"/>
        <dbReference type="EC" id="2.5.1.72"/>
    </reaction>
</comment>
<dbReference type="EMBL" id="CM035415">
    <property type="protein sequence ID" value="KAH7427502.1"/>
    <property type="molecule type" value="Genomic_DNA"/>
</dbReference>
<accession>A0A8T2TV06</accession>
<dbReference type="InterPro" id="IPR003473">
    <property type="entry name" value="NadA"/>
</dbReference>
<dbReference type="Proteomes" id="UP000825935">
    <property type="component" value="Chromosome 10"/>
</dbReference>
<keyword evidence="10" id="KW-0479">Metal-binding</keyword>
<feature type="domain" description="Fe-S metabolism associated" evidence="17">
    <location>
        <begin position="85"/>
        <end position="202"/>
    </location>
</feature>
<comment type="caution">
    <text evidence="18">The sequence shown here is derived from an EMBL/GenBank/DDBJ whole genome shotgun (WGS) entry which is preliminary data.</text>
</comment>
<evidence type="ECO:0000256" key="7">
    <source>
        <dbReference type="ARBA" id="ARBA00022640"/>
    </source>
</evidence>
<evidence type="ECO:0000256" key="9">
    <source>
        <dbReference type="ARBA" id="ARBA00022679"/>
    </source>
</evidence>
<evidence type="ECO:0000256" key="13">
    <source>
        <dbReference type="ARBA" id="ARBA00023014"/>
    </source>
</evidence>
<evidence type="ECO:0000256" key="6">
    <source>
        <dbReference type="ARBA" id="ARBA00022528"/>
    </source>
</evidence>
<keyword evidence="13" id="KW-0411">Iron-sulfur</keyword>
<keyword evidence="7" id="KW-0934">Plastid</keyword>
<evidence type="ECO:0000256" key="2">
    <source>
        <dbReference type="ARBA" id="ARBA00004229"/>
    </source>
</evidence>
<dbReference type="Pfam" id="PF02445">
    <property type="entry name" value="NadA"/>
    <property type="match status" value="1"/>
</dbReference>
<comment type="cofactor">
    <cofactor evidence="1">
        <name>[4Fe-4S] cluster</name>
        <dbReference type="ChEBI" id="CHEBI:49883"/>
    </cofactor>
</comment>
<evidence type="ECO:0000259" key="17">
    <source>
        <dbReference type="Pfam" id="PF02657"/>
    </source>
</evidence>